<gene>
    <name evidence="1" type="ORF">THMIRHAT_13050</name>
</gene>
<keyword evidence="1" id="KW-0449">Lipoprotein</keyword>
<evidence type="ECO:0000313" key="1">
    <source>
        <dbReference type="EMBL" id="BBP43559.1"/>
    </source>
</evidence>
<dbReference type="InterPro" id="IPR016875">
    <property type="entry name" value="UCP028200"/>
</dbReference>
<evidence type="ECO:0000313" key="2">
    <source>
        <dbReference type="Proteomes" id="UP000501466"/>
    </source>
</evidence>
<reference evidence="2" key="1">
    <citation type="submission" date="2019-11" db="EMBL/GenBank/DDBJ databases">
        <title>Isolation and characterization of two novel species in the genus Thiomicrorhabdus.</title>
        <authorList>
            <person name="Mochizuki J."/>
            <person name="Kojima H."/>
            <person name="Fukui M."/>
        </authorList>
    </citation>
    <scope>NUCLEOTIDE SEQUENCE [LARGE SCALE GENOMIC DNA]</scope>
    <source>
        <strain evidence="2">AkT22</strain>
    </source>
</reference>
<accession>A0A6F8PN75</accession>
<organism evidence="1 2">
    <name type="scientific">Thiosulfativibrio zosterae</name>
    <dbReference type="NCBI Taxonomy" id="2675053"/>
    <lineage>
        <taxon>Bacteria</taxon>
        <taxon>Pseudomonadati</taxon>
        <taxon>Pseudomonadota</taxon>
        <taxon>Gammaproteobacteria</taxon>
        <taxon>Thiotrichales</taxon>
        <taxon>Piscirickettsiaceae</taxon>
        <taxon>Thiosulfativibrio</taxon>
    </lineage>
</organism>
<dbReference type="PROSITE" id="PS51257">
    <property type="entry name" value="PROKAR_LIPOPROTEIN"/>
    <property type="match status" value="1"/>
</dbReference>
<dbReference type="Proteomes" id="UP000501466">
    <property type="component" value="Chromosome"/>
</dbReference>
<name>A0A6F8PN75_9GAMM</name>
<keyword evidence="2" id="KW-1185">Reference proteome</keyword>
<dbReference type="AlphaFoldDB" id="A0A6F8PN75"/>
<dbReference type="Pfam" id="PF19795">
    <property type="entry name" value="DUF6279"/>
    <property type="match status" value="1"/>
</dbReference>
<dbReference type="KEGG" id="tzo:THMIRHAT_13050"/>
<dbReference type="EMBL" id="AP021888">
    <property type="protein sequence ID" value="BBP43559.1"/>
    <property type="molecule type" value="Genomic_DNA"/>
</dbReference>
<dbReference type="PIRSF" id="PIRSF028200">
    <property type="entry name" value="UCP028200"/>
    <property type="match status" value="1"/>
</dbReference>
<proteinExistence type="predicted"/>
<dbReference type="RefSeq" id="WP_173291347.1">
    <property type="nucleotide sequence ID" value="NZ_AP021888.1"/>
</dbReference>
<sequence length="289" mass="33645">MKNISLTQLRAGLVILCLSVLLSACSNRFIYNQLDWLVPWYLSDYVTLENYQKPEFKAALNQLLLWHRQTQLPEYADFLSQAADQIALGVSAEQVQQFMHKGDDFADALFQQFGVNFAPLMAKMTPEQQTELLENLSEKTAEYREKFIEPGKTKAIEYGVDKMRDFLEDWLGDLTPAQQQRLQRWGQDAVWMSPDFYQNRLAWQARLADAFKMPENSRLTTIKALFENRRQFWSDELNQKMATNQSVFSEFLADLLSSLDASQKQYLQRKLQDFQDDFTQLSKQVGSNS</sequence>
<protein>
    <submittedName>
        <fullName evidence="1">Lipoprotein</fullName>
    </submittedName>
</protein>